<evidence type="ECO:0000256" key="1">
    <source>
        <dbReference type="ARBA" id="ARBA00001424"/>
    </source>
</evidence>
<evidence type="ECO:0000256" key="3">
    <source>
        <dbReference type="ARBA" id="ARBA00008766"/>
    </source>
</evidence>
<dbReference type="InterPro" id="IPR000994">
    <property type="entry name" value="Pept_M24"/>
</dbReference>
<keyword evidence="9" id="KW-0645">Protease</keyword>
<keyword evidence="5" id="KW-0479">Metal-binding</keyword>
<dbReference type="EMBL" id="MBUA01000001">
    <property type="protein sequence ID" value="MBC6490345.1"/>
    <property type="molecule type" value="Genomic_DNA"/>
</dbReference>
<dbReference type="SUPFAM" id="SSF53092">
    <property type="entry name" value="Creatinase/prolidase N-terminal domain"/>
    <property type="match status" value="1"/>
</dbReference>
<dbReference type="InterPro" id="IPR052433">
    <property type="entry name" value="X-Pro_dipept-like"/>
</dbReference>
<dbReference type="EC" id="3.4.11.9" evidence="4"/>
<evidence type="ECO:0000259" key="8">
    <source>
        <dbReference type="SMART" id="SM01011"/>
    </source>
</evidence>
<keyword evidence="7" id="KW-0464">Manganese</keyword>
<dbReference type="RefSeq" id="WP_187255654.1">
    <property type="nucleotide sequence ID" value="NZ_JBHULF010000006.1"/>
</dbReference>
<dbReference type="PANTHER" id="PTHR43226:SF4">
    <property type="entry name" value="XAA-PRO AMINOPEPTIDASE 3"/>
    <property type="match status" value="1"/>
</dbReference>
<dbReference type="Proteomes" id="UP000765802">
    <property type="component" value="Unassembled WGS sequence"/>
</dbReference>
<comment type="cofactor">
    <cofactor evidence="2">
        <name>Mn(2+)</name>
        <dbReference type="ChEBI" id="CHEBI:29035"/>
    </cofactor>
</comment>
<dbReference type="SMART" id="SM01011">
    <property type="entry name" value="AMP_N"/>
    <property type="match status" value="1"/>
</dbReference>
<dbReference type="PANTHER" id="PTHR43226">
    <property type="entry name" value="XAA-PRO AMINOPEPTIDASE 3"/>
    <property type="match status" value="1"/>
</dbReference>
<gene>
    <name evidence="9" type="ORF">BC349_05180</name>
</gene>
<dbReference type="InterPro" id="IPR029149">
    <property type="entry name" value="Creatin/AminoP/Spt16_N"/>
</dbReference>
<dbReference type="GO" id="GO:0004177">
    <property type="term" value="F:aminopeptidase activity"/>
    <property type="evidence" value="ECO:0007669"/>
    <property type="project" value="UniProtKB-KW"/>
</dbReference>
<evidence type="ECO:0000313" key="10">
    <source>
        <dbReference type="Proteomes" id="UP000765802"/>
    </source>
</evidence>
<comment type="catalytic activity">
    <reaction evidence="1">
        <text>Release of any N-terminal amino acid, including proline, that is linked to proline, even from a dipeptide or tripeptide.</text>
        <dbReference type="EC" id="3.4.11.9"/>
    </reaction>
</comment>
<comment type="caution">
    <text evidence="9">The sequence shown here is derived from an EMBL/GenBank/DDBJ whole genome shotgun (WGS) entry which is preliminary data.</text>
</comment>
<organism evidence="9 10">
    <name type="scientific">Flavihumibacter stibioxidans</name>
    <dbReference type="NCBI Taxonomy" id="1834163"/>
    <lineage>
        <taxon>Bacteria</taxon>
        <taxon>Pseudomonadati</taxon>
        <taxon>Bacteroidota</taxon>
        <taxon>Chitinophagia</taxon>
        <taxon>Chitinophagales</taxon>
        <taxon>Chitinophagaceae</taxon>
        <taxon>Flavihumibacter</taxon>
    </lineage>
</organism>
<evidence type="ECO:0000256" key="4">
    <source>
        <dbReference type="ARBA" id="ARBA00012574"/>
    </source>
</evidence>
<dbReference type="InterPro" id="IPR007865">
    <property type="entry name" value="Aminopep_P_N"/>
</dbReference>
<dbReference type="Gene3D" id="3.40.350.10">
    <property type="entry name" value="Creatinase/prolidase N-terminal domain"/>
    <property type="match status" value="1"/>
</dbReference>
<dbReference type="Pfam" id="PF05195">
    <property type="entry name" value="AMP_N"/>
    <property type="match status" value="1"/>
</dbReference>
<evidence type="ECO:0000313" key="9">
    <source>
        <dbReference type="EMBL" id="MBC6490345.1"/>
    </source>
</evidence>
<reference evidence="9 10" key="1">
    <citation type="submission" date="2016-07" db="EMBL/GenBank/DDBJ databases">
        <title>Genome analysis of Flavihumibacter stibioxidans YS-17.</title>
        <authorList>
            <person name="Shi K."/>
            <person name="Han Y."/>
            <person name="Wang G."/>
        </authorList>
    </citation>
    <scope>NUCLEOTIDE SEQUENCE [LARGE SCALE GENOMIC DNA]</scope>
    <source>
        <strain evidence="9 10">YS-17</strain>
    </source>
</reference>
<dbReference type="SUPFAM" id="SSF55920">
    <property type="entry name" value="Creatinase/aminopeptidase"/>
    <property type="match status" value="1"/>
</dbReference>
<proteinExistence type="inferred from homology"/>
<dbReference type="Pfam" id="PF00557">
    <property type="entry name" value="Peptidase_M24"/>
    <property type="match status" value="1"/>
</dbReference>
<keyword evidence="9" id="KW-0031">Aminopeptidase</keyword>
<name>A0ABR7M6H6_9BACT</name>
<evidence type="ECO:0000256" key="6">
    <source>
        <dbReference type="ARBA" id="ARBA00022801"/>
    </source>
</evidence>
<dbReference type="Gene3D" id="3.90.230.10">
    <property type="entry name" value="Creatinase/methionine aminopeptidase superfamily"/>
    <property type="match status" value="1"/>
</dbReference>
<evidence type="ECO:0000256" key="7">
    <source>
        <dbReference type="ARBA" id="ARBA00023211"/>
    </source>
</evidence>
<accession>A0ABR7M6H6</accession>
<dbReference type="InterPro" id="IPR036005">
    <property type="entry name" value="Creatinase/aminopeptidase-like"/>
</dbReference>
<protein>
    <recommendedName>
        <fullName evidence="4">Xaa-Pro aminopeptidase</fullName>
        <ecNumber evidence="4">3.4.11.9</ecNumber>
    </recommendedName>
</protein>
<keyword evidence="6" id="KW-0378">Hydrolase</keyword>
<sequence length="472" mass="52801">MHFELFPKDTYVSRRRKLSELVGSGLILLMGNEDAAMNYADNCYPFRQDSSFLYYFGLDLTGVAGIIDVDSGREILFGDDPGIDFIIWTGTLPTMAEMAGEVGVITTRPYADLGKLLSEAAGSGRTIHYLPPYRNANLLKLSEWLRQPVAAIKAGHSLSLVRSVIHQRSHKEPREVDAIEKAVSISADMHFTAMHQARPGMKEYELASKVQEVSHAAGGRLSYPIILTVNGHILHNHYYGNTLLDGQMVLVDAGAEESMHYAGDLTRTFPVGRRFSNQQREIYEIVLSSLEKATQMLAPGVRFIDVHARACEELLTGLKAIGLFKGDPAEGVEAGAHTLFFQCGLGHMMGLDVHDMEDLGEQYVGYTEQLGKRKDFGWKSLRLGRELEPGYVLTVEPGIYMIPELMDRWKAENKLASFINYDQLEAYRNFSGIRIENNFLITEDGYHRFGKYLPSGVDEIEAIREEYLAGMA</sequence>
<feature type="domain" description="Aminopeptidase P N-terminal" evidence="8">
    <location>
        <begin position="6"/>
        <end position="138"/>
    </location>
</feature>
<evidence type="ECO:0000256" key="2">
    <source>
        <dbReference type="ARBA" id="ARBA00001936"/>
    </source>
</evidence>
<keyword evidence="10" id="KW-1185">Reference proteome</keyword>
<comment type="similarity">
    <text evidence="3">Belongs to the peptidase M24B family.</text>
</comment>
<evidence type="ECO:0000256" key="5">
    <source>
        <dbReference type="ARBA" id="ARBA00022723"/>
    </source>
</evidence>